<name>A7WKS6_9VIRU</name>
<sequence length="542" mass="58459">MSFLAGIEKEITNFFSGASDTFSGVVNFGSNIVNGVQNAVQGVLHSIGNIAQGLYNGLLSIGNDIANIFGQIGGAIWHGLVSFATSFGTFFFEGLHTIASAVYGAFQRIGSALEFVGKWIWSGITHVGEAFATLGQWLYSGIREIGADLLQLVPVFQAIYTDIKDFFITIWNGLVAVGEDIVNAWDAYVRAVEDAFNNLANFVTTPLHEIMYAPEEISKYVASKVSQVLPRVVSYNLFFEEMKALDRLTESMARGNNSLRPLLVKIASPFIAGFTSLMAETALTSFFNELTGVTPTPRKTLPTPPTSSMASKVKTPNLFSKPIQSYTPVTVSPPSPASSQLSSAKTFERYVVGVKEIDEELLLGTPIVKNHVISPYPNSATSVEQVLVNGYIIQTSLEFVSFSTVNKLYIIPYARLRIVSAKETTTEKVGFAGGISLETYLLGIPFCPSPSTLSNPNEIESQVQICLEIGNVPADDAFASIESSIGGGFPTPPDNTVTTQEKLFPLPDAFISQAFLTPPSNTVSPQDTLNVSISPYISTSPP</sequence>
<dbReference type="OrthoDB" id="29874at10239"/>
<reference evidence="1 2" key="1">
    <citation type="journal article" date="2008" name="J. Virol.">
        <title>Structure of the acidianus filamentous virus 3 and comparative genomics of related archaeal lipothrixviruses.</title>
        <authorList>
            <person name="Vestergaard G."/>
            <person name="Aramayo R."/>
            <person name="Basta T."/>
            <person name="Haring M."/>
            <person name="Peng X."/>
            <person name="Brugger K."/>
            <person name="Chen L."/>
            <person name="Rachel R."/>
            <person name="Boisset N."/>
            <person name="Garrett R.A."/>
            <person name="Prangishvili D."/>
        </authorList>
    </citation>
    <scope>NUCLEOTIDE SEQUENCE [LARGE SCALE GENOMIC DNA]</scope>
</reference>
<dbReference type="Proteomes" id="UP000001066">
    <property type="component" value="Segment"/>
</dbReference>
<evidence type="ECO:0000313" key="2">
    <source>
        <dbReference type="Proteomes" id="UP000001066"/>
    </source>
</evidence>
<dbReference type="KEGG" id="vg:5797954"/>
<organism evidence="1 2">
    <name type="scientific">Betalipothrixvirus pezzuloense</name>
    <dbReference type="NCBI Taxonomy" id="346883"/>
    <lineage>
        <taxon>Viruses</taxon>
        <taxon>Adnaviria</taxon>
        <taxon>Zilligvirae</taxon>
        <taxon>Taleaviricota</taxon>
        <taxon>Tokiviricetes</taxon>
        <taxon>Ligamenvirales</taxon>
        <taxon>Lipothrixviridae</taxon>
        <taxon>Betalipothrixvirus</taxon>
    </lineage>
</organism>
<dbReference type="GeneID" id="5797954"/>
<dbReference type="RefSeq" id="YP_001604265.1">
    <property type="nucleotide sequence ID" value="NC_010153.1"/>
</dbReference>
<proteinExistence type="predicted"/>
<evidence type="ECO:0000313" key="1">
    <source>
        <dbReference type="EMBL" id="CAK29679.1"/>
    </source>
</evidence>
<accession>A7WKS6</accession>
<protein>
    <submittedName>
        <fullName evidence="1">Uncharacterized protein</fullName>
    </submittedName>
</protein>
<dbReference type="EMBL" id="AM087122">
    <property type="protein sequence ID" value="CAK29679.1"/>
    <property type="molecule type" value="Genomic_DNA"/>
</dbReference>
<keyword evidence="2" id="KW-1185">Reference proteome</keyword>